<dbReference type="Pfam" id="PF01019">
    <property type="entry name" value="G_glu_transpept"/>
    <property type="match status" value="2"/>
</dbReference>
<dbReference type="PRINTS" id="PR01210">
    <property type="entry name" value="GGTRANSPTASE"/>
</dbReference>
<name>A0A3S4S5I2_MYCCI</name>
<dbReference type="GO" id="GO:0103068">
    <property type="term" value="F:leukotriene C4 gamma-glutamyl transferase activity"/>
    <property type="evidence" value="ECO:0007669"/>
    <property type="project" value="UniProtKB-EC"/>
</dbReference>
<keyword evidence="2" id="KW-0808">Transferase</keyword>
<dbReference type="EMBL" id="LR134355">
    <property type="protein sequence ID" value="VEG45364.1"/>
    <property type="molecule type" value="Genomic_DNA"/>
</dbReference>
<keyword evidence="2" id="KW-0012">Acyltransferase</keyword>
<dbReference type="InterPro" id="IPR043137">
    <property type="entry name" value="GGT_ssub_C"/>
</dbReference>
<dbReference type="AlphaFoldDB" id="A0A3S4S5I2"/>
<reference evidence="2 3" key="1">
    <citation type="submission" date="2018-12" db="EMBL/GenBank/DDBJ databases">
        <authorList>
            <consortium name="Pathogen Informatics"/>
        </authorList>
    </citation>
    <scope>NUCLEOTIDE SEQUENCE [LARGE SCALE GENOMIC DNA]</scope>
    <source>
        <strain evidence="2 3">NCTC10485</strain>
    </source>
</reference>
<keyword evidence="3" id="KW-1185">Reference proteome</keyword>
<dbReference type="PANTHER" id="PTHR43881">
    <property type="entry name" value="GAMMA-GLUTAMYLTRANSPEPTIDASE (AFU_ORTHOLOGUE AFUA_4G13580)"/>
    <property type="match status" value="1"/>
</dbReference>
<dbReference type="Proteomes" id="UP000282551">
    <property type="component" value="Chromosome"/>
</dbReference>
<proteinExistence type="predicted"/>
<accession>A0A3S4S5I2</accession>
<dbReference type="SUPFAM" id="SSF56235">
    <property type="entry name" value="N-terminal nucleophile aminohydrolases (Ntn hydrolases)"/>
    <property type="match status" value="1"/>
</dbReference>
<evidence type="ECO:0000256" key="1">
    <source>
        <dbReference type="SAM" id="MobiDB-lite"/>
    </source>
</evidence>
<dbReference type="InterPro" id="IPR052896">
    <property type="entry name" value="GGT-like_enzyme"/>
</dbReference>
<organism evidence="2 3">
    <name type="scientific">Mycolicibacterium chitae</name>
    <name type="common">Mycobacterium chitae</name>
    <dbReference type="NCBI Taxonomy" id="1792"/>
    <lineage>
        <taxon>Bacteria</taxon>
        <taxon>Bacillati</taxon>
        <taxon>Actinomycetota</taxon>
        <taxon>Actinomycetes</taxon>
        <taxon>Mycobacteriales</taxon>
        <taxon>Mycobacteriaceae</taxon>
        <taxon>Mycolicibacterium</taxon>
    </lineage>
</organism>
<dbReference type="Gene3D" id="3.60.20.40">
    <property type="match status" value="1"/>
</dbReference>
<feature type="region of interest" description="Disordered" evidence="1">
    <location>
        <begin position="284"/>
        <end position="303"/>
    </location>
</feature>
<protein>
    <submittedName>
        <fullName evidence="2">Gamma-glutamyltransferase 1 Threonine peptidase MEROPS family T03</fullName>
        <ecNumber evidence="2">2.3.2.2</ecNumber>
    </submittedName>
</protein>
<dbReference type="InterPro" id="IPR029055">
    <property type="entry name" value="Ntn_hydrolases_N"/>
</dbReference>
<sequence>MIGPHRGGNLIGFRCRASGRRGVVGTSAPEAAWVGRDILRAGGNAFDAAVAAALAETVLLPSKCGLAGDLVALVRHADGTVRALTAIGPAPAQLAGAVAARGLPLTGGLAVGVPAAPLGYAELAGLGQLPLADLVSPAIDIATTGMSWSPINYDYTVRSLAALRAENPGGVVFLPDDQPISPGTWVTLPGHAGVLRAFAEVGGALFHGDLGAVLVDTVAARGGVVTAADLTAARAQWAPAVHTELRGRDLWVTPTPTHGPALLEALTAFEAELGCRSSQIERVSKARQRQRDSLGDQPVDGGTSIVTAADADGNAVVLVHSLSHPTFGSGLVVPELDIVLSNRAGRGFTVDPGHPNAPAAGRRPITTLHAWALGAHGDAPFTAGATSGGVHQMPWNVQVVERFLADSDPAGAVLGPLWSLSPSDGELRCETEGSPVADDGVVALPALSMESGIQMVQTPDGAGVCHVVTDIRCVGGVAAV</sequence>
<dbReference type="RefSeq" id="WP_163791983.1">
    <property type="nucleotide sequence ID" value="NZ_AP022604.1"/>
</dbReference>
<dbReference type="PANTHER" id="PTHR43881:SF1">
    <property type="entry name" value="GAMMA-GLUTAMYLTRANSPEPTIDASE (AFU_ORTHOLOGUE AFUA_4G13580)"/>
    <property type="match status" value="1"/>
</dbReference>
<gene>
    <name evidence="2" type="primary">acyI</name>
    <name evidence="2" type="ORF">NCTC10485_00551</name>
</gene>
<evidence type="ECO:0000313" key="2">
    <source>
        <dbReference type="EMBL" id="VEG45364.1"/>
    </source>
</evidence>
<evidence type="ECO:0000313" key="3">
    <source>
        <dbReference type="Proteomes" id="UP000282551"/>
    </source>
</evidence>
<dbReference type="EC" id="2.3.2.2" evidence="2"/>